<organism evidence="2 3">
    <name type="scientific">Weissella ceti</name>
    <dbReference type="NCBI Taxonomy" id="759620"/>
    <lineage>
        <taxon>Bacteria</taxon>
        <taxon>Bacillati</taxon>
        <taxon>Bacillota</taxon>
        <taxon>Bacilli</taxon>
        <taxon>Lactobacillales</taxon>
        <taxon>Lactobacillaceae</taxon>
        <taxon>Weissella</taxon>
    </lineage>
</organism>
<dbReference type="KEGG" id="wct:WS74_0696"/>
<proteinExistence type="predicted"/>
<dbReference type="KEGG" id="wci:WS105_0756"/>
<keyword evidence="1" id="KW-1133">Transmembrane helix</keyword>
<dbReference type="KEGG" id="wce:WS08_0694"/>
<dbReference type="Proteomes" id="UP000029079">
    <property type="component" value="Chromosome"/>
</dbReference>
<accession>A0A075U0A2</accession>
<dbReference type="STRING" id="759620.WS105_0756"/>
<dbReference type="PANTHER" id="PTHR34980">
    <property type="entry name" value="INNER MEMBRANE PROTEIN-RELATED-RELATED"/>
    <property type="match status" value="1"/>
</dbReference>
<gene>
    <name evidence="2" type="ORF">WS74_0696</name>
</gene>
<dbReference type="RefSeq" id="WP_009496489.1">
    <property type="nucleotide sequence ID" value="NZ_CP009223.1"/>
</dbReference>
<dbReference type="Pfam" id="PF05656">
    <property type="entry name" value="DUF805"/>
    <property type="match status" value="1"/>
</dbReference>
<sequence>MVEAYASFWRNIGNFSGTASRKQYWWPVIINWLIGGLVIGIIQQASGHPITDIYTGADLAVNLASKIVVFATWLATLSVQVRRLHDINFRGWWILIQFVPLIGNIWFFILLITRTKFNRWS</sequence>
<reference evidence="3" key="2">
    <citation type="submission" date="2014-08" db="EMBL/GenBank/DDBJ databases">
        <title>Complete genome of Weissella ceti strain WS74 isolated from diseased rainbow trout in Brazil.</title>
        <authorList>
            <person name="Figueiredo H.C.P."/>
            <person name="Leal C.A.G."/>
            <person name="Pereira F.L."/>
            <person name="Soares S.C."/>
            <person name="Dorella F.A."/>
            <person name="Carvalho A.F."/>
            <person name="Azevedo V.A.C."/>
        </authorList>
    </citation>
    <scope>NUCLEOTIDE SEQUENCE [LARGE SCALE GENOMIC DNA]</scope>
    <source>
        <strain evidence="3">WS74</strain>
    </source>
</reference>
<name>A0A075U0A2_9LACO</name>
<evidence type="ECO:0000256" key="1">
    <source>
        <dbReference type="SAM" id="Phobius"/>
    </source>
</evidence>
<dbReference type="AlphaFoldDB" id="A0A075U0A2"/>
<keyword evidence="1" id="KW-0812">Transmembrane</keyword>
<keyword evidence="3" id="KW-1185">Reference proteome</keyword>
<keyword evidence="1" id="KW-0472">Membrane</keyword>
<dbReference type="GO" id="GO:0005886">
    <property type="term" value="C:plasma membrane"/>
    <property type="evidence" value="ECO:0007669"/>
    <property type="project" value="TreeGrafter"/>
</dbReference>
<dbReference type="OrthoDB" id="2285053at2"/>
<protein>
    <submittedName>
        <fullName evidence="2">Putative membrane protein</fullName>
    </submittedName>
</protein>
<reference evidence="2 3" key="1">
    <citation type="journal article" date="2014" name="Genome Announc.">
        <title>Complete Genome Sequences of Fish Pathogenic Weissella ceti Strains WS74 and WS105.</title>
        <authorList>
            <person name="Figueiredo H.C."/>
            <person name="Leal C.A."/>
            <person name="Dorella F.A."/>
            <person name="Carvalho A.F."/>
            <person name="Soares S.C."/>
            <person name="Pereira F.L."/>
            <person name="Azevedo V.A."/>
        </authorList>
    </citation>
    <scope>NUCLEOTIDE SEQUENCE [LARGE SCALE GENOMIC DNA]</scope>
    <source>
        <strain evidence="2 3">WS74</strain>
    </source>
</reference>
<dbReference type="PANTHER" id="PTHR34980:SF2">
    <property type="entry name" value="INNER MEMBRANE PROTEIN YHAH-RELATED"/>
    <property type="match status" value="1"/>
</dbReference>
<evidence type="ECO:0000313" key="2">
    <source>
        <dbReference type="EMBL" id="AIM62948.1"/>
    </source>
</evidence>
<evidence type="ECO:0000313" key="3">
    <source>
        <dbReference type="Proteomes" id="UP000029079"/>
    </source>
</evidence>
<feature type="transmembrane region" description="Helical" evidence="1">
    <location>
        <begin position="24"/>
        <end position="42"/>
    </location>
</feature>
<dbReference type="InterPro" id="IPR008523">
    <property type="entry name" value="DUF805"/>
</dbReference>
<feature type="transmembrane region" description="Helical" evidence="1">
    <location>
        <begin position="92"/>
        <end position="112"/>
    </location>
</feature>
<feature type="transmembrane region" description="Helical" evidence="1">
    <location>
        <begin position="63"/>
        <end position="80"/>
    </location>
</feature>
<dbReference type="PATRIC" id="fig|759620.7.peg.719"/>
<dbReference type="EMBL" id="CP009223">
    <property type="protein sequence ID" value="AIM62948.1"/>
    <property type="molecule type" value="Genomic_DNA"/>
</dbReference>